<proteinExistence type="predicted"/>
<dbReference type="Proteomes" id="UP001059380">
    <property type="component" value="Chromosome"/>
</dbReference>
<keyword evidence="2" id="KW-0560">Oxidoreductase</keyword>
<gene>
    <name evidence="2" type="ORF">MOP44_19030</name>
</gene>
<dbReference type="KEGG" id="orp:MOP44_19030"/>
<dbReference type="RefSeq" id="WP_260791840.1">
    <property type="nucleotide sequence ID" value="NZ_CP093313.1"/>
</dbReference>
<sequence>MIARHWRGWTKPEDADAYEKLLRDTVLPEIQNIEGHKGVLLLRNDGPQECQFVVINFFESLDAVKRFAGNDYRVPVFEPEARRLLSRVDPFANHFDVRAAHLPE</sequence>
<dbReference type="SUPFAM" id="SSF54909">
    <property type="entry name" value="Dimeric alpha+beta barrel"/>
    <property type="match status" value="1"/>
</dbReference>
<dbReference type="InterPro" id="IPR011008">
    <property type="entry name" value="Dimeric_a/b-barrel"/>
</dbReference>
<evidence type="ECO:0000313" key="3">
    <source>
        <dbReference type="Proteomes" id="UP001059380"/>
    </source>
</evidence>
<dbReference type="Pfam" id="PF03992">
    <property type="entry name" value="ABM"/>
    <property type="match status" value="1"/>
</dbReference>
<reference evidence="2" key="1">
    <citation type="submission" date="2021-04" db="EMBL/GenBank/DDBJ databases">
        <title>Phylogenetic analysis of Acidobacteriaceae.</title>
        <authorList>
            <person name="Qiu L."/>
            <person name="Zhang Q."/>
        </authorList>
    </citation>
    <scope>NUCLEOTIDE SEQUENCE</scope>
    <source>
        <strain evidence="2">DSM 25168</strain>
    </source>
</reference>
<dbReference type="EMBL" id="CP093313">
    <property type="protein sequence ID" value="UWZ82653.1"/>
    <property type="molecule type" value="Genomic_DNA"/>
</dbReference>
<evidence type="ECO:0000313" key="2">
    <source>
        <dbReference type="EMBL" id="UWZ82653.1"/>
    </source>
</evidence>
<dbReference type="AlphaFoldDB" id="A0A9J7BNA3"/>
<dbReference type="GO" id="GO:0004497">
    <property type="term" value="F:monooxygenase activity"/>
    <property type="evidence" value="ECO:0007669"/>
    <property type="project" value="UniProtKB-KW"/>
</dbReference>
<protein>
    <submittedName>
        <fullName evidence="2">Antibiotic biosynthesis monooxygenase</fullName>
    </submittedName>
</protein>
<name>A0A9J7BNA3_9BACT</name>
<evidence type="ECO:0000259" key="1">
    <source>
        <dbReference type="Pfam" id="PF03992"/>
    </source>
</evidence>
<keyword evidence="2" id="KW-0503">Monooxygenase</keyword>
<dbReference type="InterPro" id="IPR007138">
    <property type="entry name" value="ABM_dom"/>
</dbReference>
<accession>A0A9J7BNA3</accession>
<feature type="domain" description="ABM" evidence="1">
    <location>
        <begin position="1"/>
        <end position="71"/>
    </location>
</feature>
<organism evidence="2 3">
    <name type="scientific">Occallatibacter riparius</name>
    <dbReference type="NCBI Taxonomy" id="1002689"/>
    <lineage>
        <taxon>Bacteria</taxon>
        <taxon>Pseudomonadati</taxon>
        <taxon>Acidobacteriota</taxon>
        <taxon>Terriglobia</taxon>
        <taxon>Terriglobales</taxon>
        <taxon>Acidobacteriaceae</taxon>
        <taxon>Occallatibacter</taxon>
    </lineage>
</organism>
<keyword evidence="3" id="KW-1185">Reference proteome</keyword>